<feature type="binding site" evidence="8">
    <location>
        <position position="252"/>
    </location>
    <ligand>
        <name>NADP(+)</name>
        <dbReference type="ChEBI" id="CHEBI:58349"/>
    </ligand>
</feature>
<feature type="domain" description="SDH C-terminal" evidence="11">
    <location>
        <begin position="252"/>
        <end position="276"/>
    </location>
</feature>
<dbReference type="InterPro" id="IPR011342">
    <property type="entry name" value="Shikimate_DH"/>
</dbReference>
<keyword evidence="3 8" id="KW-0028">Amino-acid biosynthesis</keyword>
<evidence type="ECO:0000259" key="11">
    <source>
        <dbReference type="Pfam" id="PF18317"/>
    </source>
</evidence>
<dbReference type="InterPro" id="IPR041121">
    <property type="entry name" value="SDH_C"/>
</dbReference>
<dbReference type="Proteomes" id="UP000321567">
    <property type="component" value="Unassembled WGS sequence"/>
</dbReference>
<feature type="binding site" evidence="8">
    <location>
        <position position="229"/>
    </location>
    <ligand>
        <name>NADP(+)</name>
        <dbReference type="ChEBI" id="CHEBI:58349"/>
    </ligand>
</feature>
<feature type="binding site" evidence="8">
    <location>
        <position position="66"/>
    </location>
    <ligand>
        <name>shikimate</name>
        <dbReference type="ChEBI" id="CHEBI:36208"/>
    </ligand>
</feature>
<accession>A0A512H3L6</accession>
<dbReference type="GO" id="GO:0009423">
    <property type="term" value="P:chorismate biosynthetic process"/>
    <property type="evidence" value="ECO:0007669"/>
    <property type="project" value="UniProtKB-UniRule"/>
</dbReference>
<keyword evidence="4 8" id="KW-0521">NADP</keyword>
<organism evidence="12 13">
    <name type="scientific">Pararhodospirillum oryzae</name>
    <dbReference type="NCBI Taxonomy" id="478448"/>
    <lineage>
        <taxon>Bacteria</taxon>
        <taxon>Pseudomonadati</taxon>
        <taxon>Pseudomonadota</taxon>
        <taxon>Alphaproteobacteria</taxon>
        <taxon>Rhodospirillales</taxon>
        <taxon>Rhodospirillaceae</taxon>
        <taxon>Pararhodospirillum</taxon>
    </lineage>
</organism>
<dbReference type="NCBIfam" id="NF001312">
    <property type="entry name" value="PRK00258.1-4"/>
    <property type="match status" value="1"/>
</dbReference>
<dbReference type="SUPFAM" id="SSF53223">
    <property type="entry name" value="Aminoacid dehydrogenase-like, N-terminal domain"/>
    <property type="match status" value="1"/>
</dbReference>
<keyword evidence="13" id="KW-1185">Reference proteome</keyword>
<dbReference type="GO" id="GO:0050661">
    <property type="term" value="F:NADP binding"/>
    <property type="evidence" value="ECO:0007669"/>
    <property type="project" value="InterPro"/>
</dbReference>
<dbReference type="UniPathway" id="UPA00053">
    <property type="reaction ID" value="UER00087"/>
</dbReference>
<dbReference type="GO" id="GO:0009073">
    <property type="term" value="P:aromatic amino acid family biosynthetic process"/>
    <property type="evidence" value="ECO:0007669"/>
    <property type="project" value="UniProtKB-KW"/>
</dbReference>
<dbReference type="SUPFAM" id="SSF51735">
    <property type="entry name" value="NAD(P)-binding Rossmann-fold domains"/>
    <property type="match status" value="1"/>
</dbReference>
<evidence type="ECO:0000256" key="7">
    <source>
        <dbReference type="ARBA" id="ARBA00049442"/>
    </source>
</evidence>
<dbReference type="HAMAP" id="MF_00222">
    <property type="entry name" value="Shikimate_DH_AroE"/>
    <property type="match status" value="1"/>
</dbReference>
<dbReference type="GO" id="GO:0004764">
    <property type="term" value="F:shikimate 3-dehydrogenase (NADP+) activity"/>
    <property type="evidence" value="ECO:0007669"/>
    <property type="project" value="UniProtKB-UniRule"/>
</dbReference>
<dbReference type="GO" id="GO:0008652">
    <property type="term" value="P:amino acid biosynthetic process"/>
    <property type="evidence" value="ECO:0007669"/>
    <property type="project" value="UniProtKB-KW"/>
</dbReference>
<reference evidence="12 13" key="1">
    <citation type="submission" date="2019-07" db="EMBL/GenBank/DDBJ databases">
        <title>Whole genome shotgun sequence of Rhodospirillum oryzae NBRC 107573.</title>
        <authorList>
            <person name="Hosoyama A."/>
            <person name="Uohara A."/>
            <person name="Ohji S."/>
            <person name="Ichikawa N."/>
        </authorList>
    </citation>
    <scope>NUCLEOTIDE SEQUENCE [LARGE SCALE GENOMIC DNA]</scope>
    <source>
        <strain evidence="12 13">NBRC 107573</strain>
    </source>
</reference>
<evidence type="ECO:0000313" key="12">
    <source>
        <dbReference type="EMBL" id="GEO80055.1"/>
    </source>
</evidence>
<name>A0A512H3L6_9PROT</name>
<evidence type="ECO:0000256" key="2">
    <source>
        <dbReference type="ARBA" id="ARBA00012962"/>
    </source>
</evidence>
<dbReference type="PANTHER" id="PTHR21089">
    <property type="entry name" value="SHIKIMATE DEHYDROGENASE"/>
    <property type="match status" value="1"/>
</dbReference>
<feature type="binding site" evidence="8">
    <location>
        <begin position="133"/>
        <end position="137"/>
    </location>
    <ligand>
        <name>NADP(+)</name>
        <dbReference type="ChEBI" id="CHEBI:58349"/>
    </ligand>
</feature>
<feature type="domain" description="Shikimate dehydrogenase substrate binding N-terminal" evidence="10">
    <location>
        <begin position="11"/>
        <end position="93"/>
    </location>
</feature>
<evidence type="ECO:0000256" key="6">
    <source>
        <dbReference type="ARBA" id="ARBA00023141"/>
    </source>
</evidence>
<dbReference type="InterPro" id="IPR022893">
    <property type="entry name" value="Shikimate_DH_fam"/>
</dbReference>
<evidence type="ECO:0000259" key="9">
    <source>
        <dbReference type="Pfam" id="PF01488"/>
    </source>
</evidence>
<comment type="subunit">
    <text evidence="8">Homodimer.</text>
</comment>
<dbReference type="InterPro" id="IPR006151">
    <property type="entry name" value="Shikm_DH/Glu-tRNA_Rdtase"/>
</dbReference>
<dbReference type="AlphaFoldDB" id="A0A512H3L6"/>
<dbReference type="CDD" id="cd01065">
    <property type="entry name" value="NAD_bind_Shikimate_DH"/>
    <property type="match status" value="1"/>
</dbReference>
<gene>
    <name evidence="8 12" type="primary">aroE</name>
    <name evidence="12" type="ORF">ROR02_01860</name>
</gene>
<evidence type="ECO:0000256" key="8">
    <source>
        <dbReference type="HAMAP-Rule" id="MF_00222"/>
    </source>
</evidence>
<evidence type="ECO:0000256" key="5">
    <source>
        <dbReference type="ARBA" id="ARBA00023002"/>
    </source>
</evidence>
<dbReference type="EC" id="1.1.1.25" evidence="2 8"/>
<dbReference type="OrthoDB" id="9792692at2"/>
<keyword evidence="6 8" id="KW-0057">Aromatic amino acid biosynthesis</keyword>
<evidence type="ECO:0000313" key="13">
    <source>
        <dbReference type="Proteomes" id="UP000321567"/>
    </source>
</evidence>
<dbReference type="Pfam" id="PF18317">
    <property type="entry name" value="SDH_C"/>
    <property type="match status" value="1"/>
</dbReference>
<comment type="caution">
    <text evidence="12">The sequence shown here is derived from an EMBL/GenBank/DDBJ whole genome shotgun (WGS) entry which is preliminary data.</text>
</comment>
<feature type="binding site" evidence="8">
    <location>
        <position position="259"/>
    </location>
    <ligand>
        <name>shikimate</name>
        <dbReference type="ChEBI" id="CHEBI:36208"/>
    </ligand>
</feature>
<dbReference type="GO" id="GO:0005829">
    <property type="term" value="C:cytosol"/>
    <property type="evidence" value="ECO:0007669"/>
    <property type="project" value="TreeGrafter"/>
</dbReference>
<dbReference type="GO" id="GO:0019632">
    <property type="term" value="P:shikimate metabolic process"/>
    <property type="evidence" value="ECO:0007669"/>
    <property type="project" value="InterPro"/>
</dbReference>
<dbReference type="InterPro" id="IPR036291">
    <property type="entry name" value="NAD(P)-bd_dom_sf"/>
</dbReference>
<proteinExistence type="inferred from homology"/>
<dbReference type="Gene3D" id="3.40.50.720">
    <property type="entry name" value="NAD(P)-binding Rossmann-like Domain"/>
    <property type="match status" value="1"/>
</dbReference>
<dbReference type="NCBIfam" id="TIGR00507">
    <property type="entry name" value="aroE"/>
    <property type="match status" value="1"/>
</dbReference>
<evidence type="ECO:0000256" key="1">
    <source>
        <dbReference type="ARBA" id="ARBA00004871"/>
    </source>
</evidence>
<dbReference type="PANTHER" id="PTHR21089:SF1">
    <property type="entry name" value="BIFUNCTIONAL 3-DEHYDROQUINATE DEHYDRATASE_SHIKIMATE DEHYDROGENASE, CHLOROPLASTIC"/>
    <property type="match status" value="1"/>
</dbReference>
<evidence type="ECO:0000256" key="3">
    <source>
        <dbReference type="ARBA" id="ARBA00022605"/>
    </source>
</evidence>
<protein>
    <recommendedName>
        <fullName evidence="2 8">Shikimate dehydrogenase (NADP(+))</fullName>
        <shortName evidence="8">SDH</shortName>
        <ecNumber evidence="2 8">1.1.1.25</ecNumber>
    </recommendedName>
</protein>
<comment type="function">
    <text evidence="8">Involved in the biosynthesis of the chorismate, which leads to the biosynthesis of aromatic amino acids. Catalyzes the reversible NADPH linked reduction of 3-dehydroshikimate (DHSA) to yield shikimate (SA).</text>
</comment>
<dbReference type="InterPro" id="IPR013708">
    <property type="entry name" value="Shikimate_DH-bd_N"/>
</dbReference>
<dbReference type="Pfam" id="PF08501">
    <property type="entry name" value="Shikimate_dh_N"/>
    <property type="match status" value="1"/>
</dbReference>
<dbReference type="InterPro" id="IPR046346">
    <property type="entry name" value="Aminoacid_DH-like_N_sf"/>
</dbReference>
<feature type="binding site" evidence="8">
    <location>
        <position position="231"/>
    </location>
    <ligand>
        <name>shikimate</name>
        <dbReference type="ChEBI" id="CHEBI:36208"/>
    </ligand>
</feature>
<keyword evidence="5 8" id="KW-0560">Oxidoreductase</keyword>
<sequence>MISGKARVAAVLGWPVAHSRSPRVHGFWLARHGVDGAYVPLALRPESAMQGLRALPALGLAGANVTVPHKETAFAAADLLTDRARRIGAVNTLIVQEDGRLLGDNTDGFGFLANLEQEAPAWRANQGPALVIGAGGAARAVVVALLEAGCPAVILGNRTRERAEALRLALAGVAPELAARVRVVDWDALPPEAANAALVVNTTTLGMVGHPPLQVDLEALPASALVTDIVYTPLETPLLAWARARGNPAVDGLGMLLHQARPGFEAWFGVAPSVDDALRRAVLEDR</sequence>
<comment type="catalytic activity">
    <reaction evidence="7 8">
        <text>shikimate + NADP(+) = 3-dehydroshikimate + NADPH + H(+)</text>
        <dbReference type="Rhea" id="RHEA:17737"/>
        <dbReference type="ChEBI" id="CHEBI:15378"/>
        <dbReference type="ChEBI" id="CHEBI:16630"/>
        <dbReference type="ChEBI" id="CHEBI:36208"/>
        <dbReference type="ChEBI" id="CHEBI:57783"/>
        <dbReference type="ChEBI" id="CHEBI:58349"/>
        <dbReference type="EC" id="1.1.1.25"/>
    </reaction>
</comment>
<feature type="binding site" evidence="8">
    <location>
        <position position="82"/>
    </location>
    <ligand>
        <name>NADP(+)</name>
        <dbReference type="ChEBI" id="CHEBI:58349"/>
    </ligand>
</feature>
<comment type="pathway">
    <text evidence="1 8">Metabolic intermediate biosynthesis; chorismate biosynthesis; chorismate from D-erythrose 4-phosphate and phosphoenolpyruvate: step 4/7.</text>
</comment>
<dbReference type="RefSeq" id="WP_147162126.1">
    <property type="nucleotide sequence ID" value="NZ_BJZO01000003.1"/>
</dbReference>
<feature type="domain" description="Quinate/shikimate 5-dehydrogenase/glutamyl-tRNA reductase" evidence="9">
    <location>
        <begin position="126"/>
        <end position="173"/>
    </location>
</feature>
<dbReference type="Pfam" id="PF01488">
    <property type="entry name" value="Shikimate_DH"/>
    <property type="match status" value="1"/>
</dbReference>
<feature type="binding site" evidence="8">
    <location>
        <begin position="157"/>
        <end position="162"/>
    </location>
    <ligand>
        <name>NADP(+)</name>
        <dbReference type="ChEBI" id="CHEBI:58349"/>
    </ligand>
</feature>
<comment type="similarity">
    <text evidence="8">Belongs to the shikimate dehydrogenase family.</text>
</comment>
<dbReference type="EMBL" id="BJZO01000003">
    <property type="protein sequence ID" value="GEO80055.1"/>
    <property type="molecule type" value="Genomic_DNA"/>
</dbReference>
<feature type="binding site" evidence="8">
    <location>
        <position position="107"/>
    </location>
    <ligand>
        <name>shikimate</name>
        <dbReference type="ChEBI" id="CHEBI:36208"/>
    </ligand>
</feature>
<evidence type="ECO:0000256" key="4">
    <source>
        <dbReference type="ARBA" id="ARBA00022857"/>
    </source>
</evidence>
<evidence type="ECO:0000259" key="10">
    <source>
        <dbReference type="Pfam" id="PF08501"/>
    </source>
</evidence>
<feature type="active site" description="Proton acceptor" evidence="8">
    <location>
        <position position="70"/>
    </location>
</feature>
<feature type="binding site" evidence="8">
    <location>
        <position position="91"/>
    </location>
    <ligand>
        <name>shikimate</name>
        <dbReference type="ChEBI" id="CHEBI:36208"/>
    </ligand>
</feature>
<feature type="binding site" evidence="8">
    <location>
        <begin position="19"/>
        <end position="21"/>
    </location>
    <ligand>
        <name>shikimate</name>
        <dbReference type="ChEBI" id="CHEBI:36208"/>
    </ligand>
</feature>
<dbReference type="Gene3D" id="3.40.50.10860">
    <property type="entry name" value="Leucine Dehydrogenase, chain A, domain 1"/>
    <property type="match status" value="1"/>
</dbReference>